<reference evidence="2" key="1">
    <citation type="submission" date="2020-12" db="EMBL/GenBank/DDBJ databases">
        <title>Metabolic potential, ecology and presence of endohyphal bacteria is reflected in genomic diversity of Mucoromycotina.</title>
        <authorList>
            <person name="Muszewska A."/>
            <person name="Okrasinska A."/>
            <person name="Steczkiewicz K."/>
            <person name="Drgas O."/>
            <person name="Orlowska M."/>
            <person name="Perlinska-Lenart U."/>
            <person name="Aleksandrzak-Piekarczyk T."/>
            <person name="Szatraj K."/>
            <person name="Zielenkiewicz U."/>
            <person name="Pilsyk S."/>
            <person name="Malc E."/>
            <person name="Mieczkowski P."/>
            <person name="Kruszewska J.S."/>
            <person name="Biernat P."/>
            <person name="Pawlowska J."/>
        </authorList>
    </citation>
    <scope>NUCLEOTIDE SEQUENCE</scope>
    <source>
        <strain evidence="2">CBS 226.32</strain>
    </source>
</reference>
<evidence type="ECO:0000313" key="2">
    <source>
        <dbReference type="EMBL" id="KAG2195475.1"/>
    </source>
</evidence>
<sequence>NQKNNNNNNNFNMIDMTYDPQQITATPNNKTISETSPIGATNGGDAVNMLLAKLDEGTQTIINLRSILTLKTAELNELLAQLELTNQAITTVESTTTQIEAMLKEFGLSADNSKESLLINAEASLDSAIKSAASIYPQQLKQSLIRRPSSASTNSGSAMESVETKRLSNARLFTTRIRYKPDNKHILRKLNNLLRDLELDSGKFFSSVGTTDDFEVLQKAYVDLDIAKTISLSAKSNMKRRNILMRSQRRRNNMDEIQQLGDKIREGVSLWMNYTRNTPLLVNGEDIIVILDREDNLLAKNLPIPSSRVAYDGRLNTGTGVTLTPFTSTHTRTSSIRNSLSNDSTIKKPTHSRTSSTVSAADFTPTDTIHTPSFASLQTIPTTTVITPAAPPVVNKKLYRQSAGPRLTQVKANIGLPRVRTSSITQQKEQQQHQKSLISSTTPPTSSKTASPSSISSRQSHIPLPPLHSSTAATASAATTPTSSSTTSANNNVTSPDSSKKSLLKPPTQRGPGSTLRLRSMLAKRGQIPPPSKSPAK</sequence>
<feature type="compositionally biased region" description="Polar residues" evidence="1">
    <location>
        <begin position="352"/>
        <end position="367"/>
    </location>
</feature>
<feature type="compositionally biased region" description="Low complexity" evidence="1">
    <location>
        <begin position="469"/>
        <end position="489"/>
    </location>
</feature>
<name>A0A8H7QNN7_9FUNG</name>
<dbReference type="AlphaFoldDB" id="A0A8H7QNN7"/>
<dbReference type="Proteomes" id="UP000650833">
    <property type="component" value="Unassembled WGS sequence"/>
</dbReference>
<organism evidence="2 3">
    <name type="scientific">Mucor plumbeus</name>
    <dbReference type="NCBI Taxonomy" id="97098"/>
    <lineage>
        <taxon>Eukaryota</taxon>
        <taxon>Fungi</taxon>
        <taxon>Fungi incertae sedis</taxon>
        <taxon>Mucoromycota</taxon>
        <taxon>Mucoromycotina</taxon>
        <taxon>Mucoromycetes</taxon>
        <taxon>Mucorales</taxon>
        <taxon>Mucorineae</taxon>
        <taxon>Mucoraceae</taxon>
        <taxon>Mucor</taxon>
    </lineage>
</organism>
<keyword evidence="3" id="KW-1185">Reference proteome</keyword>
<feature type="region of interest" description="Disordered" evidence="1">
    <location>
        <begin position="409"/>
        <end position="515"/>
    </location>
</feature>
<dbReference type="OrthoDB" id="2401996at2759"/>
<accession>A0A8H7QNN7</accession>
<evidence type="ECO:0000256" key="1">
    <source>
        <dbReference type="SAM" id="MobiDB-lite"/>
    </source>
</evidence>
<comment type="caution">
    <text evidence="2">The sequence shown here is derived from an EMBL/GenBank/DDBJ whole genome shotgun (WGS) entry which is preliminary data.</text>
</comment>
<feature type="region of interest" description="Disordered" evidence="1">
    <location>
        <begin position="326"/>
        <end position="367"/>
    </location>
</feature>
<proteinExistence type="predicted"/>
<gene>
    <name evidence="2" type="ORF">INT46_008308</name>
</gene>
<dbReference type="EMBL" id="JAEPRC010000524">
    <property type="protein sequence ID" value="KAG2195475.1"/>
    <property type="molecule type" value="Genomic_DNA"/>
</dbReference>
<protein>
    <submittedName>
        <fullName evidence="2">Uncharacterized protein</fullName>
    </submittedName>
</protein>
<feature type="compositionally biased region" description="Polar residues" evidence="1">
    <location>
        <begin position="326"/>
        <end position="344"/>
    </location>
</feature>
<feature type="compositionally biased region" description="Low complexity" evidence="1">
    <location>
        <begin position="426"/>
        <end position="460"/>
    </location>
</feature>
<evidence type="ECO:0000313" key="3">
    <source>
        <dbReference type="Proteomes" id="UP000650833"/>
    </source>
</evidence>
<feature type="non-terminal residue" evidence="2">
    <location>
        <position position="1"/>
    </location>
</feature>